<dbReference type="InterPro" id="IPR016071">
    <property type="entry name" value="Staphylococal_nuclease_OB-fold"/>
</dbReference>
<protein>
    <submittedName>
        <fullName evidence="5">Endonuclease YncB, thermonuclease family</fullName>
    </submittedName>
</protein>
<dbReference type="SUPFAM" id="SSF50199">
    <property type="entry name" value="Staphylococcal nuclease"/>
    <property type="match status" value="1"/>
</dbReference>
<dbReference type="SMART" id="SM00318">
    <property type="entry name" value="SNc"/>
    <property type="match status" value="1"/>
</dbReference>
<evidence type="ECO:0000256" key="3">
    <source>
        <dbReference type="ARBA" id="ARBA00022801"/>
    </source>
</evidence>
<dbReference type="InterPro" id="IPR002071">
    <property type="entry name" value="Thermonucl_AS"/>
</dbReference>
<keyword evidence="6" id="KW-1185">Reference proteome</keyword>
<gene>
    <name evidence="5" type="ORF">SAMN05192566_1879</name>
</gene>
<reference evidence="6" key="1">
    <citation type="submission" date="2016-10" db="EMBL/GenBank/DDBJ databases">
        <authorList>
            <person name="Varghese N."/>
            <person name="Submissions S."/>
        </authorList>
    </citation>
    <scope>NUCLEOTIDE SEQUENCE [LARGE SCALE GENOMIC DNA]</scope>
    <source>
        <strain evidence="6">CBMB127</strain>
    </source>
</reference>
<dbReference type="GO" id="GO:0004519">
    <property type="term" value="F:endonuclease activity"/>
    <property type="evidence" value="ECO:0007669"/>
    <property type="project" value="UniProtKB-KW"/>
</dbReference>
<dbReference type="AlphaFoldDB" id="A0A1G9DAT7"/>
<dbReference type="PROSITE" id="PS01123">
    <property type="entry name" value="TNASE_1"/>
    <property type="match status" value="1"/>
</dbReference>
<dbReference type="PANTHER" id="PTHR12302:SF3">
    <property type="entry name" value="SERINE_THREONINE-PROTEIN KINASE 31"/>
    <property type="match status" value="1"/>
</dbReference>
<dbReference type="GO" id="GO:0005737">
    <property type="term" value="C:cytoplasm"/>
    <property type="evidence" value="ECO:0007669"/>
    <property type="project" value="TreeGrafter"/>
</dbReference>
<dbReference type="GO" id="GO:0003676">
    <property type="term" value="F:nucleic acid binding"/>
    <property type="evidence" value="ECO:0007669"/>
    <property type="project" value="InterPro"/>
</dbReference>
<organism evidence="5 6">
    <name type="scientific">Methylophilus rhizosphaerae</name>
    <dbReference type="NCBI Taxonomy" id="492660"/>
    <lineage>
        <taxon>Bacteria</taxon>
        <taxon>Pseudomonadati</taxon>
        <taxon>Pseudomonadota</taxon>
        <taxon>Betaproteobacteria</taxon>
        <taxon>Nitrosomonadales</taxon>
        <taxon>Methylophilaceae</taxon>
        <taxon>Methylophilus</taxon>
    </lineage>
</organism>
<dbReference type="Proteomes" id="UP000198629">
    <property type="component" value="Unassembled WGS sequence"/>
</dbReference>
<keyword evidence="2 5" id="KW-0255">Endonuclease</keyword>
<dbReference type="PROSITE" id="PS50830">
    <property type="entry name" value="TNASE_3"/>
    <property type="match status" value="1"/>
</dbReference>
<dbReference type="GO" id="GO:0016787">
    <property type="term" value="F:hydrolase activity"/>
    <property type="evidence" value="ECO:0007669"/>
    <property type="project" value="UniProtKB-KW"/>
</dbReference>
<evidence type="ECO:0000256" key="2">
    <source>
        <dbReference type="ARBA" id="ARBA00022759"/>
    </source>
</evidence>
<dbReference type="STRING" id="492660.SAMN05192566_1879"/>
<proteinExistence type="predicted"/>
<dbReference type="InterPro" id="IPR035437">
    <property type="entry name" value="SNase_OB-fold_sf"/>
</dbReference>
<dbReference type="EMBL" id="FNFX01000003">
    <property type="protein sequence ID" value="SDK60999.1"/>
    <property type="molecule type" value="Genomic_DNA"/>
</dbReference>
<feature type="domain" description="TNase-like" evidence="4">
    <location>
        <begin position="29"/>
        <end position="139"/>
    </location>
</feature>
<dbReference type="Pfam" id="PF00565">
    <property type="entry name" value="SNase"/>
    <property type="match status" value="1"/>
</dbReference>
<evidence type="ECO:0000313" key="5">
    <source>
        <dbReference type="EMBL" id="SDK60999.1"/>
    </source>
</evidence>
<keyword evidence="1" id="KW-0540">Nuclease</keyword>
<evidence type="ECO:0000313" key="6">
    <source>
        <dbReference type="Proteomes" id="UP000198629"/>
    </source>
</evidence>
<dbReference type="PANTHER" id="PTHR12302">
    <property type="entry name" value="EBNA2 BINDING PROTEIN P100"/>
    <property type="match status" value="1"/>
</dbReference>
<evidence type="ECO:0000259" key="4">
    <source>
        <dbReference type="PROSITE" id="PS50830"/>
    </source>
</evidence>
<accession>A0A1G9DAT7</accession>
<name>A0A1G9DAT7_9PROT</name>
<keyword evidence="3" id="KW-0378">Hydrolase</keyword>
<sequence>MHPMFKGWLVLLLGITSLRVHGEPMLQAVLDGDTVIIRDQAQTYRLRLLDIDAPELQQAYGKQAKRSLAALCNGPVTVQPSGKDLYGRTLGHLFCNNTDASQYQIAQGMAWFSSRYSTRAELASLQQQAQQQGRGLWQQANPLPPWVWRKRYGQHYQQRE</sequence>
<evidence type="ECO:0000256" key="1">
    <source>
        <dbReference type="ARBA" id="ARBA00022722"/>
    </source>
</evidence>
<dbReference type="Gene3D" id="2.40.50.90">
    <property type="match status" value="1"/>
</dbReference>